<comment type="caution">
    <text evidence="4">The sequence shown here is derived from an EMBL/GenBank/DDBJ whole genome shotgun (WGS) entry which is preliminary data.</text>
</comment>
<keyword evidence="3" id="KW-0560">Oxidoreductase</keyword>
<protein>
    <recommendedName>
        <fullName evidence="6">NmrA-like domain-containing protein</fullName>
    </recommendedName>
</protein>
<evidence type="ECO:0000256" key="3">
    <source>
        <dbReference type="ARBA" id="ARBA00023002"/>
    </source>
</evidence>
<evidence type="ECO:0000313" key="5">
    <source>
        <dbReference type="Proteomes" id="UP000193144"/>
    </source>
</evidence>
<evidence type="ECO:0000256" key="1">
    <source>
        <dbReference type="ARBA" id="ARBA00005725"/>
    </source>
</evidence>
<keyword evidence="5" id="KW-1185">Reference proteome</keyword>
<keyword evidence="2" id="KW-0521">NADP</keyword>
<dbReference type="PANTHER" id="PTHR47706">
    <property type="entry name" value="NMRA-LIKE FAMILY PROTEIN"/>
    <property type="match status" value="1"/>
</dbReference>
<dbReference type="Proteomes" id="UP000193144">
    <property type="component" value="Unassembled WGS sequence"/>
</dbReference>
<evidence type="ECO:0000313" key="4">
    <source>
        <dbReference type="EMBL" id="ORY03920.1"/>
    </source>
</evidence>
<dbReference type="OrthoDB" id="10000533at2759"/>
<dbReference type="Gene3D" id="3.40.50.720">
    <property type="entry name" value="NAD(P)-binding Rossmann-like Domain"/>
    <property type="match status" value="1"/>
</dbReference>
<comment type="similarity">
    <text evidence="1">Belongs to the NmrA-type oxidoreductase family. Isoflavone reductase subfamily.</text>
</comment>
<sequence length="182" mass="20800">LEYTLFQPSLFLVYFAHPYPLSPGLHTWPFFIDFENRRAMILDSGDQPLILTAISDISRVVNLALSDPRPWPPIGGIQGTRTSINKLVALGEKLRGGEWDIEYLKSEDIAKGELKSSWVPTMNHPIIPPEAREEFSREFVIMFLQGIAKGAWDVSAEWNERFPDFETQSAEEYLTKAWEGKD</sequence>
<evidence type="ECO:0008006" key="6">
    <source>
        <dbReference type="Google" id="ProtNLM"/>
    </source>
</evidence>
<dbReference type="GO" id="GO:0016491">
    <property type="term" value="F:oxidoreductase activity"/>
    <property type="evidence" value="ECO:0007669"/>
    <property type="project" value="UniProtKB-KW"/>
</dbReference>
<organism evidence="4 5">
    <name type="scientific">Clohesyomyces aquaticus</name>
    <dbReference type="NCBI Taxonomy" id="1231657"/>
    <lineage>
        <taxon>Eukaryota</taxon>
        <taxon>Fungi</taxon>
        <taxon>Dikarya</taxon>
        <taxon>Ascomycota</taxon>
        <taxon>Pezizomycotina</taxon>
        <taxon>Dothideomycetes</taxon>
        <taxon>Pleosporomycetidae</taxon>
        <taxon>Pleosporales</taxon>
        <taxon>Lindgomycetaceae</taxon>
        <taxon>Clohesyomyces</taxon>
    </lineage>
</organism>
<dbReference type="EMBL" id="MCFA01000141">
    <property type="protein sequence ID" value="ORY03920.1"/>
    <property type="molecule type" value="Genomic_DNA"/>
</dbReference>
<dbReference type="InterPro" id="IPR051609">
    <property type="entry name" value="NmrA/Isoflavone_reductase-like"/>
</dbReference>
<feature type="non-terminal residue" evidence="4">
    <location>
        <position position="1"/>
    </location>
</feature>
<proteinExistence type="inferred from homology"/>
<gene>
    <name evidence="4" type="ORF">BCR34DRAFT_491995</name>
</gene>
<dbReference type="Gene3D" id="3.90.25.10">
    <property type="entry name" value="UDP-galactose 4-epimerase, domain 1"/>
    <property type="match status" value="1"/>
</dbReference>
<accession>A0A1Y1Z0V5</accession>
<dbReference type="PANTHER" id="PTHR47706:SF4">
    <property type="entry name" value="NMRA-LIKE DOMAIN-CONTAINING PROTEIN"/>
    <property type="match status" value="1"/>
</dbReference>
<name>A0A1Y1Z0V5_9PLEO</name>
<evidence type="ECO:0000256" key="2">
    <source>
        <dbReference type="ARBA" id="ARBA00022857"/>
    </source>
</evidence>
<dbReference type="AlphaFoldDB" id="A0A1Y1Z0V5"/>
<reference evidence="4 5" key="1">
    <citation type="submission" date="2016-07" db="EMBL/GenBank/DDBJ databases">
        <title>Pervasive Adenine N6-methylation of Active Genes in Fungi.</title>
        <authorList>
            <consortium name="DOE Joint Genome Institute"/>
            <person name="Mondo S.J."/>
            <person name="Dannebaum R.O."/>
            <person name="Kuo R.C."/>
            <person name="Labutti K."/>
            <person name="Haridas S."/>
            <person name="Kuo A."/>
            <person name="Salamov A."/>
            <person name="Ahrendt S.R."/>
            <person name="Lipzen A."/>
            <person name="Sullivan W."/>
            <person name="Andreopoulos W.B."/>
            <person name="Clum A."/>
            <person name="Lindquist E."/>
            <person name="Daum C."/>
            <person name="Ramamoorthy G.K."/>
            <person name="Gryganskyi A."/>
            <person name="Culley D."/>
            <person name="Magnuson J.K."/>
            <person name="James T.Y."/>
            <person name="O'Malley M.A."/>
            <person name="Stajich J.E."/>
            <person name="Spatafora J.W."/>
            <person name="Visel A."/>
            <person name="Grigoriev I.V."/>
        </authorList>
    </citation>
    <scope>NUCLEOTIDE SEQUENCE [LARGE SCALE GENOMIC DNA]</scope>
    <source>
        <strain evidence="4 5">CBS 115471</strain>
    </source>
</reference>